<organism evidence="2 3">
    <name type="scientific">Saccharothrix carnea</name>
    <dbReference type="NCBI Taxonomy" id="1280637"/>
    <lineage>
        <taxon>Bacteria</taxon>
        <taxon>Bacillati</taxon>
        <taxon>Actinomycetota</taxon>
        <taxon>Actinomycetes</taxon>
        <taxon>Pseudonocardiales</taxon>
        <taxon>Pseudonocardiaceae</taxon>
        <taxon>Saccharothrix</taxon>
    </lineage>
</organism>
<proteinExistence type="predicted"/>
<gene>
    <name evidence="2" type="ORF">B0I31_105548</name>
</gene>
<evidence type="ECO:0000313" key="3">
    <source>
        <dbReference type="Proteomes" id="UP000241118"/>
    </source>
</evidence>
<dbReference type="InterPro" id="IPR043917">
    <property type="entry name" value="DUF5753"/>
</dbReference>
<evidence type="ECO:0000313" key="2">
    <source>
        <dbReference type="EMBL" id="PSL55579.1"/>
    </source>
</evidence>
<feature type="domain" description="DUF5753" evidence="1">
    <location>
        <begin position="54"/>
        <end position="231"/>
    </location>
</feature>
<reference evidence="2 3" key="1">
    <citation type="submission" date="2018-03" db="EMBL/GenBank/DDBJ databases">
        <title>Genomic Encyclopedia of Type Strains, Phase III (KMG-III): the genomes of soil and plant-associated and newly described type strains.</title>
        <authorList>
            <person name="Whitman W."/>
        </authorList>
    </citation>
    <scope>NUCLEOTIDE SEQUENCE [LARGE SCALE GENOMIC DNA]</scope>
    <source>
        <strain evidence="2 3">CGMCC 4.7097</strain>
    </source>
</reference>
<name>A0A2P8IAT1_SACCR</name>
<protein>
    <recommendedName>
        <fullName evidence="1">DUF5753 domain-containing protein</fullName>
    </recommendedName>
</protein>
<comment type="caution">
    <text evidence="2">The sequence shown here is derived from an EMBL/GenBank/DDBJ whole genome shotgun (WGS) entry which is preliminary data.</text>
</comment>
<dbReference type="AlphaFoldDB" id="A0A2P8IAT1"/>
<evidence type="ECO:0000259" key="1">
    <source>
        <dbReference type="Pfam" id="PF19054"/>
    </source>
</evidence>
<dbReference type="EMBL" id="PYAX01000005">
    <property type="protein sequence ID" value="PSL55579.1"/>
    <property type="molecule type" value="Genomic_DNA"/>
</dbReference>
<accession>A0A2P8IAT1</accession>
<dbReference type="Proteomes" id="UP000241118">
    <property type="component" value="Unassembled WGS sequence"/>
</dbReference>
<dbReference type="Pfam" id="PF19054">
    <property type="entry name" value="DUF5753"/>
    <property type="match status" value="1"/>
</dbReference>
<keyword evidence="3" id="KW-1185">Reference proteome</keyword>
<sequence>MESGRYGQPPGEVAKLLAFYDADPDRIARIVALGQEDDTGSWWAPWAGVIPDWLRLFAGLEGMSQSVFFYEPLAVHGLLQTEGYATAVAAGARRVRPADADLVVGFRMERARRLVDHENPLVLQAVLEETALHRPVGDREVMRGQLAHLLALNRLPNIDIRVIRTSAGVHPALAGQFTLLQFKDFSDVAYVELQEDAIYLHDPTKVRAYNMSAESLRAAALGPRETNSLIASLIEGSQP</sequence>